<dbReference type="EMBL" id="CVQI01001891">
    <property type="protein sequence ID" value="CRK11022.1"/>
    <property type="molecule type" value="Genomic_DNA"/>
</dbReference>
<evidence type="ECO:0000256" key="2">
    <source>
        <dbReference type="SAM" id="SignalP"/>
    </source>
</evidence>
<dbReference type="AlphaFoldDB" id="A0A0G4KMK4"/>
<feature type="compositionally biased region" description="Basic and acidic residues" evidence="1">
    <location>
        <begin position="183"/>
        <end position="210"/>
    </location>
</feature>
<name>A0A0G4KMK4_VERLO</name>
<evidence type="ECO:0000313" key="3">
    <source>
        <dbReference type="EMBL" id="CRK11022.1"/>
    </source>
</evidence>
<keyword evidence="2" id="KW-0732">Signal</keyword>
<organism evidence="3 4">
    <name type="scientific">Verticillium longisporum</name>
    <name type="common">Verticillium dahliae var. longisporum</name>
    <dbReference type="NCBI Taxonomy" id="100787"/>
    <lineage>
        <taxon>Eukaryota</taxon>
        <taxon>Fungi</taxon>
        <taxon>Dikarya</taxon>
        <taxon>Ascomycota</taxon>
        <taxon>Pezizomycotina</taxon>
        <taxon>Sordariomycetes</taxon>
        <taxon>Hypocreomycetidae</taxon>
        <taxon>Glomerellales</taxon>
        <taxon>Plectosphaerellaceae</taxon>
        <taxon>Verticillium</taxon>
    </lineage>
</organism>
<reference evidence="4" key="1">
    <citation type="submission" date="2015-05" db="EMBL/GenBank/DDBJ databases">
        <authorList>
            <person name="Fogelqvist Johan"/>
        </authorList>
    </citation>
    <scope>NUCLEOTIDE SEQUENCE [LARGE SCALE GENOMIC DNA]</scope>
</reference>
<feature type="signal peptide" evidence="2">
    <location>
        <begin position="1"/>
        <end position="19"/>
    </location>
</feature>
<evidence type="ECO:0000313" key="4">
    <source>
        <dbReference type="Proteomes" id="UP000045706"/>
    </source>
</evidence>
<protein>
    <recommendedName>
        <fullName evidence="5">Peptidase S8 pro-domain domain-containing protein</fullName>
    </recommendedName>
</protein>
<proteinExistence type="predicted"/>
<dbReference type="Proteomes" id="UP000045706">
    <property type="component" value="Unassembled WGS sequence"/>
</dbReference>
<gene>
    <name evidence="3" type="ORF">BN1723_009229</name>
</gene>
<evidence type="ECO:0000256" key="1">
    <source>
        <dbReference type="SAM" id="MobiDB-lite"/>
    </source>
</evidence>
<feature type="compositionally biased region" description="Acidic residues" evidence="1">
    <location>
        <begin position="211"/>
        <end position="222"/>
    </location>
</feature>
<feature type="chain" id="PRO_5002565311" description="Peptidase S8 pro-domain domain-containing protein" evidence="2">
    <location>
        <begin position="20"/>
        <end position="234"/>
    </location>
</feature>
<evidence type="ECO:0008006" key="5">
    <source>
        <dbReference type="Google" id="ProtNLM"/>
    </source>
</evidence>
<feature type="region of interest" description="Disordered" evidence="1">
    <location>
        <begin position="138"/>
        <end position="234"/>
    </location>
</feature>
<sequence length="234" mass="25596">MKVTAAIGLLSLAAAAAGAKHTPRNYETNDYYVLELDSSTAPDLVAERLGLRHEGELSGLDGHHIFAGKRAEQDIVKPEIQASRRRKRDLDGFDILDGVRFAQRQVPRGGRCSRAAAAAAHEDVGNQRPHLEFELLNEDESEGLNRGEKGAAAGGKGRRTRGGELYDAFAGGSDDEEEFVGEGYHDQERSRSREDRRRVSGDDEEQHVIGDDSDDDSDDEVVDEKQRLGGGRQG</sequence>
<accession>A0A0G4KMK4</accession>